<dbReference type="EMBL" id="JAHYIQ010000001">
    <property type="protein sequence ID" value="KAK1136155.1"/>
    <property type="molecule type" value="Genomic_DNA"/>
</dbReference>
<reference evidence="1" key="1">
    <citation type="submission" date="2021-10" db="EMBL/GenBank/DDBJ databases">
        <title>Melipona bicolor Genome sequencing and assembly.</title>
        <authorList>
            <person name="Araujo N.S."/>
            <person name="Arias M.C."/>
        </authorList>
    </citation>
    <scope>NUCLEOTIDE SEQUENCE</scope>
    <source>
        <strain evidence="1">USP_2M_L1-L4_2017</strain>
        <tissue evidence="1">Whole body</tissue>
    </source>
</reference>
<name>A0AA40GEA8_9HYME</name>
<dbReference type="Proteomes" id="UP001177670">
    <property type="component" value="Unassembled WGS sequence"/>
</dbReference>
<sequence length="85" mass="9399">GRMRLRKNQEAVEIKKSFDPVKLDAAVNIKRLEFSKLTFRGRVAMIGRVAFAADIRFTSGFVGDRESTLAKLPVKGCSGNGTKQL</sequence>
<dbReference type="AlphaFoldDB" id="A0AA40GEA8"/>
<keyword evidence="2" id="KW-1185">Reference proteome</keyword>
<proteinExistence type="predicted"/>
<evidence type="ECO:0000313" key="1">
    <source>
        <dbReference type="EMBL" id="KAK1136155.1"/>
    </source>
</evidence>
<organism evidence="1 2">
    <name type="scientific">Melipona bicolor</name>
    <dbReference type="NCBI Taxonomy" id="60889"/>
    <lineage>
        <taxon>Eukaryota</taxon>
        <taxon>Metazoa</taxon>
        <taxon>Ecdysozoa</taxon>
        <taxon>Arthropoda</taxon>
        <taxon>Hexapoda</taxon>
        <taxon>Insecta</taxon>
        <taxon>Pterygota</taxon>
        <taxon>Neoptera</taxon>
        <taxon>Endopterygota</taxon>
        <taxon>Hymenoptera</taxon>
        <taxon>Apocrita</taxon>
        <taxon>Aculeata</taxon>
        <taxon>Apoidea</taxon>
        <taxon>Anthophila</taxon>
        <taxon>Apidae</taxon>
        <taxon>Melipona</taxon>
    </lineage>
</organism>
<accession>A0AA40GEA8</accession>
<comment type="caution">
    <text evidence="1">The sequence shown here is derived from an EMBL/GenBank/DDBJ whole genome shotgun (WGS) entry which is preliminary data.</text>
</comment>
<protein>
    <submittedName>
        <fullName evidence="1">Uncharacterized protein</fullName>
    </submittedName>
</protein>
<gene>
    <name evidence="1" type="ORF">K0M31_000722</name>
</gene>
<feature type="non-terminal residue" evidence="1">
    <location>
        <position position="1"/>
    </location>
</feature>
<evidence type="ECO:0000313" key="2">
    <source>
        <dbReference type="Proteomes" id="UP001177670"/>
    </source>
</evidence>